<keyword evidence="3" id="KW-0547">Nucleotide-binding</keyword>
<dbReference type="PROSITE" id="PS50893">
    <property type="entry name" value="ABC_TRANSPORTER_2"/>
    <property type="match status" value="1"/>
</dbReference>
<keyword evidence="5" id="KW-0029">Amino-acid transport</keyword>
<evidence type="ECO:0000313" key="8">
    <source>
        <dbReference type="EMBL" id="GAA1517339.1"/>
    </source>
</evidence>
<organism evidence="8 9">
    <name type="scientific">Nocardioides humi</name>
    <dbReference type="NCBI Taxonomy" id="449461"/>
    <lineage>
        <taxon>Bacteria</taxon>
        <taxon>Bacillati</taxon>
        <taxon>Actinomycetota</taxon>
        <taxon>Actinomycetes</taxon>
        <taxon>Propionibacteriales</taxon>
        <taxon>Nocardioidaceae</taxon>
        <taxon>Nocardioides</taxon>
    </lineage>
</organism>
<evidence type="ECO:0000256" key="6">
    <source>
        <dbReference type="SAM" id="MobiDB-lite"/>
    </source>
</evidence>
<dbReference type="InterPro" id="IPR027417">
    <property type="entry name" value="P-loop_NTPase"/>
</dbReference>
<comment type="caution">
    <text evidence="8">The sequence shown here is derived from an EMBL/GenBank/DDBJ whole genome shotgun (WGS) entry which is preliminary data.</text>
</comment>
<evidence type="ECO:0000313" key="9">
    <source>
        <dbReference type="Proteomes" id="UP001500842"/>
    </source>
</evidence>
<evidence type="ECO:0000256" key="3">
    <source>
        <dbReference type="ARBA" id="ARBA00022741"/>
    </source>
</evidence>
<evidence type="ECO:0000256" key="5">
    <source>
        <dbReference type="ARBA" id="ARBA00022970"/>
    </source>
</evidence>
<dbReference type="Pfam" id="PF00005">
    <property type="entry name" value="ABC_tran"/>
    <property type="match status" value="1"/>
</dbReference>
<dbReference type="PANTHER" id="PTHR43820">
    <property type="entry name" value="HIGH-AFFINITY BRANCHED-CHAIN AMINO ACID TRANSPORT ATP-BINDING PROTEIN LIVF"/>
    <property type="match status" value="1"/>
</dbReference>
<dbReference type="InterPro" id="IPR017871">
    <property type="entry name" value="ABC_transporter-like_CS"/>
</dbReference>
<dbReference type="InterPro" id="IPR003593">
    <property type="entry name" value="AAA+_ATPase"/>
</dbReference>
<feature type="region of interest" description="Disordered" evidence="6">
    <location>
        <begin position="1"/>
        <end position="23"/>
    </location>
</feature>
<accession>A0ABN2AE22</accession>
<protein>
    <submittedName>
        <fullName evidence="8">ABC transporter ATP-binding protein</fullName>
    </submittedName>
</protein>
<comment type="similarity">
    <text evidence="1">Belongs to the ABC transporter superfamily.</text>
</comment>
<name>A0ABN2AE22_9ACTN</name>
<evidence type="ECO:0000256" key="2">
    <source>
        <dbReference type="ARBA" id="ARBA00022448"/>
    </source>
</evidence>
<dbReference type="SUPFAM" id="SSF52540">
    <property type="entry name" value="P-loop containing nucleoside triphosphate hydrolases"/>
    <property type="match status" value="1"/>
</dbReference>
<dbReference type="InterPro" id="IPR003439">
    <property type="entry name" value="ABC_transporter-like_ATP-bd"/>
</dbReference>
<dbReference type="Proteomes" id="UP001500842">
    <property type="component" value="Unassembled WGS sequence"/>
</dbReference>
<reference evidence="8 9" key="1">
    <citation type="journal article" date="2019" name="Int. J. Syst. Evol. Microbiol.">
        <title>The Global Catalogue of Microorganisms (GCM) 10K type strain sequencing project: providing services to taxonomists for standard genome sequencing and annotation.</title>
        <authorList>
            <consortium name="The Broad Institute Genomics Platform"/>
            <consortium name="The Broad Institute Genome Sequencing Center for Infectious Disease"/>
            <person name="Wu L."/>
            <person name="Ma J."/>
        </authorList>
    </citation>
    <scope>NUCLEOTIDE SEQUENCE [LARGE SCALE GENOMIC DNA]</scope>
    <source>
        <strain evidence="8 9">JCM 14942</strain>
    </source>
</reference>
<dbReference type="CDD" id="cd03224">
    <property type="entry name" value="ABC_TM1139_LivF_branched"/>
    <property type="match status" value="1"/>
</dbReference>
<proteinExistence type="inferred from homology"/>
<evidence type="ECO:0000256" key="4">
    <source>
        <dbReference type="ARBA" id="ARBA00022840"/>
    </source>
</evidence>
<evidence type="ECO:0000256" key="1">
    <source>
        <dbReference type="ARBA" id="ARBA00005417"/>
    </source>
</evidence>
<dbReference type="Gene3D" id="3.40.50.300">
    <property type="entry name" value="P-loop containing nucleotide triphosphate hydrolases"/>
    <property type="match status" value="1"/>
</dbReference>
<sequence length="289" mass="30541">MALPRLNRSGLETDVTSRQPADHQPDVVLAVHGVESAYGNATALRGVSLSVARGSAVALLGANGAGKTTTIRAVAGLLGIHGGALTGGEVEFNGRPVVGLGSHSIARLGVAHVPEGRLMFSGLTVEENLEVGAAARTTPGADETRSWVYETFPILGERRRSAAGLLSGGEQQMLAIGRALMADPSLILLDEISLGLAPLVTRRIFEDLAAIREQTSTSMLVVEQNATLALEFCDSAYILENGRVVHQGLSAALRDDPQVQELYLGGAPGEAERSFAQARIHRRRQRWLA</sequence>
<dbReference type="InterPro" id="IPR052156">
    <property type="entry name" value="BCAA_Transport_ATP-bd_LivF"/>
</dbReference>
<gene>
    <name evidence="8" type="ORF">GCM10009788_21880</name>
</gene>
<keyword evidence="4 8" id="KW-0067">ATP-binding</keyword>
<keyword evidence="2" id="KW-0813">Transport</keyword>
<evidence type="ECO:0000259" key="7">
    <source>
        <dbReference type="PROSITE" id="PS50893"/>
    </source>
</evidence>
<dbReference type="EMBL" id="BAAAOR010000015">
    <property type="protein sequence ID" value="GAA1517339.1"/>
    <property type="molecule type" value="Genomic_DNA"/>
</dbReference>
<dbReference type="PROSITE" id="PS00211">
    <property type="entry name" value="ABC_TRANSPORTER_1"/>
    <property type="match status" value="1"/>
</dbReference>
<keyword evidence="9" id="KW-1185">Reference proteome</keyword>
<dbReference type="PANTHER" id="PTHR43820:SF4">
    <property type="entry name" value="HIGH-AFFINITY BRANCHED-CHAIN AMINO ACID TRANSPORT ATP-BINDING PROTEIN LIVF"/>
    <property type="match status" value="1"/>
</dbReference>
<dbReference type="SMART" id="SM00382">
    <property type="entry name" value="AAA"/>
    <property type="match status" value="1"/>
</dbReference>
<dbReference type="GO" id="GO:0005524">
    <property type="term" value="F:ATP binding"/>
    <property type="evidence" value="ECO:0007669"/>
    <property type="project" value="UniProtKB-KW"/>
</dbReference>
<feature type="domain" description="ABC transporter" evidence="7">
    <location>
        <begin position="29"/>
        <end position="266"/>
    </location>
</feature>